<accession>A0ABX7M6I3</accession>
<feature type="compositionally biased region" description="Low complexity" evidence="1">
    <location>
        <begin position="99"/>
        <end position="118"/>
    </location>
</feature>
<organism evidence="2 3">
    <name type="scientific">Niveibacterium microcysteis</name>
    <dbReference type="NCBI Taxonomy" id="2811415"/>
    <lineage>
        <taxon>Bacteria</taxon>
        <taxon>Pseudomonadati</taxon>
        <taxon>Pseudomonadota</taxon>
        <taxon>Betaproteobacteria</taxon>
        <taxon>Rhodocyclales</taxon>
        <taxon>Rhodocyclaceae</taxon>
        <taxon>Niveibacterium</taxon>
    </lineage>
</organism>
<feature type="compositionally biased region" description="Basic and acidic residues" evidence="1">
    <location>
        <begin position="81"/>
        <end position="94"/>
    </location>
</feature>
<dbReference type="EMBL" id="CP071060">
    <property type="protein sequence ID" value="QSI77363.1"/>
    <property type="molecule type" value="Genomic_DNA"/>
</dbReference>
<proteinExistence type="predicted"/>
<protein>
    <recommendedName>
        <fullName evidence="4">DUF4124 domain-containing protein</fullName>
    </recommendedName>
</protein>
<reference evidence="2 3" key="1">
    <citation type="submission" date="2021-02" db="EMBL/GenBank/DDBJ databases">
        <title>Niveibacterium changnyeongensis HC41.</title>
        <authorList>
            <person name="Kang M."/>
        </authorList>
    </citation>
    <scope>NUCLEOTIDE SEQUENCE [LARGE SCALE GENOMIC DNA]</scope>
    <source>
        <strain evidence="2 3">HC41</strain>
    </source>
</reference>
<feature type="region of interest" description="Disordered" evidence="1">
    <location>
        <begin position="76"/>
        <end position="131"/>
    </location>
</feature>
<dbReference type="RefSeq" id="WP_172201550.1">
    <property type="nucleotide sequence ID" value="NZ_CP071060.1"/>
</dbReference>
<evidence type="ECO:0000256" key="1">
    <source>
        <dbReference type="SAM" id="MobiDB-lite"/>
    </source>
</evidence>
<gene>
    <name evidence="2" type="ORF">JY500_01530</name>
</gene>
<keyword evidence="3" id="KW-1185">Reference proteome</keyword>
<sequence>MRIFLILFTLSAIAIVGLFSLVHGDPRPQLEATYWRAKPDVSRLPDPRDVIPIEPAQPEGAGIHKCVKRGKISYTDQPCPADHDQRALDPERSKIVTLPAQKPAAPAGAPAARPAPGGIDIADDGSIRRTH</sequence>
<dbReference type="Proteomes" id="UP000663570">
    <property type="component" value="Chromosome"/>
</dbReference>
<name>A0ABX7M6I3_9RHOO</name>
<evidence type="ECO:0000313" key="2">
    <source>
        <dbReference type="EMBL" id="QSI77363.1"/>
    </source>
</evidence>
<evidence type="ECO:0000313" key="3">
    <source>
        <dbReference type="Proteomes" id="UP000663570"/>
    </source>
</evidence>
<evidence type="ECO:0008006" key="4">
    <source>
        <dbReference type="Google" id="ProtNLM"/>
    </source>
</evidence>